<accession>A0A6J6WYZ2</accession>
<dbReference type="EMBL" id="CAEZUK010000138">
    <property type="protein sequence ID" value="CAB4603339.1"/>
    <property type="molecule type" value="Genomic_DNA"/>
</dbReference>
<evidence type="ECO:0000313" key="1">
    <source>
        <dbReference type="EMBL" id="CAB4603339.1"/>
    </source>
</evidence>
<reference evidence="2" key="1">
    <citation type="submission" date="2020-05" db="EMBL/GenBank/DDBJ databases">
        <authorList>
            <person name="Chiriac C."/>
            <person name="Salcher M."/>
            <person name="Ghai R."/>
            <person name="Kavagutti S V."/>
        </authorList>
    </citation>
    <scope>NUCLEOTIDE SEQUENCE</scope>
</reference>
<protein>
    <submittedName>
        <fullName evidence="2">Unannotated protein</fullName>
    </submittedName>
</protein>
<organism evidence="2">
    <name type="scientific">freshwater metagenome</name>
    <dbReference type="NCBI Taxonomy" id="449393"/>
    <lineage>
        <taxon>unclassified sequences</taxon>
        <taxon>metagenomes</taxon>
        <taxon>ecological metagenomes</taxon>
    </lineage>
</organism>
<dbReference type="EMBL" id="CAEZZV010000218">
    <property type="protein sequence ID" value="CAB4789369.1"/>
    <property type="molecule type" value="Genomic_DNA"/>
</dbReference>
<evidence type="ECO:0000313" key="2">
    <source>
        <dbReference type="EMBL" id="CAB4789369.1"/>
    </source>
</evidence>
<name>A0A6J6WYZ2_9ZZZZ</name>
<gene>
    <name evidence="1" type="ORF">UFOPK1820_00889</name>
    <name evidence="2" type="ORF">UFOPK2921_01347</name>
</gene>
<sequence>MTDLQISDVMTDSALDDIKVISVDVINGALGLIDVALSQMVKRELVSTSEVSDLLLDVRNLLTAAVRS</sequence>
<proteinExistence type="predicted"/>
<dbReference type="AlphaFoldDB" id="A0A6J6WYZ2"/>